<gene>
    <name evidence="4" type="ORF">SACU0126_LOCUS23887</name>
</gene>
<dbReference type="SUPFAM" id="SSF51735">
    <property type="entry name" value="NAD(P)-binding Rossmann-fold domains"/>
    <property type="match status" value="1"/>
</dbReference>
<evidence type="ECO:0000259" key="3">
    <source>
        <dbReference type="Pfam" id="PF02826"/>
    </source>
</evidence>
<dbReference type="InterPro" id="IPR036291">
    <property type="entry name" value="NAD(P)-bd_dom_sf"/>
</dbReference>
<organism evidence="4">
    <name type="scientific">Strombidinopsis acuminata</name>
    <dbReference type="NCBI Taxonomy" id="141414"/>
    <lineage>
        <taxon>Eukaryota</taxon>
        <taxon>Sar</taxon>
        <taxon>Alveolata</taxon>
        <taxon>Ciliophora</taxon>
        <taxon>Intramacronucleata</taxon>
        <taxon>Spirotrichea</taxon>
        <taxon>Choreotrichia</taxon>
        <taxon>Choreotrichida</taxon>
        <taxon>Strombidinopsidae</taxon>
        <taxon>Strombidinopsis</taxon>
    </lineage>
</organism>
<reference evidence="4" key="1">
    <citation type="submission" date="2021-01" db="EMBL/GenBank/DDBJ databases">
        <authorList>
            <person name="Corre E."/>
            <person name="Pelletier E."/>
            <person name="Niang G."/>
            <person name="Scheremetjew M."/>
            <person name="Finn R."/>
            <person name="Kale V."/>
            <person name="Holt S."/>
            <person name="Cochrane G."/>
            <person name="Meng A."/>
            <person name="Brown T."/>
            <person name="Cohen L."/>
        </authorList>
    </citation>
    <scope>NUCLEOTIDE SEQUENCE</scope>
    <source>
        <strain evidence="4">SPMC142</strain>
    </source>
</reference>
<keyword evidence="1" id="KW-0560">Oxidoreductase</keyword>
<accession>A0A7S3WWD6</accession>
<keyword evidence="2" id="KW-0520">NAD</keyword>
<evidence type="ECO:0000256" key="2">
    <source>
        <dbReference type="ARBA" id="ARBA00023027"/>
    </source>
</evidence>
<name>A0A7S3WWD6_9SPIT</name>
<dbReference type="GO" id="GO:0016491">
    <property type="term" value="F:oxidoreductase activity"/>
    <property type="evidence" value="ECO:0007669"/>
    <property type="project" value="UniProtKB-KW"/>
</dbReference>
<sequence>MESCFSKMKPSAVFMNIGRGTTVDEDHLAVALNEGKIAGACLDVFKVEPLPKESALWKCPNLLMTPHCADQDVDFLHRSFAIFMQNAENLSSGKDLVNIVEKKNGY</sequence>
<proteinExistence type="predicted"/>
<dbReference type="Pfam" id="PF02826">
    <property type="entry name" value="2-Hacid_dh_C"/>
    <property type="match status" value="1"/>
</dbReference>
<dbReference type="Gene3D" id="3.40.50.720">
    <property type="entry name" value="NAD(P)-binding Rossmann-like Domain"/>
    <property type="match status" value="2"/>
</dbReference>
<protein>
    <recommendedName>
        <fullName evidence="3">D-isomer specific 2-hydroxyacid dehydrogenase NAD-binding domain-containing protein</fullName>
    </recommendedName>
</protein>
<dbReference type="PANTHER" id="PTHR43333:SF1">
    <property type="entry name" value="D-ISOMER SPECIFIC 2-HYDROXYACID DEHYDROGENASE NAD-BINDING DOMAIN-CONTAINING PROTEIN"/>
    <property type="match status" value="1"/>
</dbReference>
<dbReference type="AlphaFoldDB" id="A0A7S3WWD6"/>
<dbReference type="InterPro" id="IPR006140">
    <property type="entry name" value="D-isomer_DH_NAD-bd"/>
</dbReference>
<feature type="domain" description="D-isomer specific 2-hydroxyacid dehydrogenase NAD-binding" evidence="3">
    <location>
        <begin position="4"/>
        <end position="69"/>
    </location>
</feature>
<dbReference type="EMBL" id="HBIQ01075048">
    <property type="protein sequence ID" value="CAE0578489.1"/>
    <property type="molecule type" value="Transcribed_RNA"/>
</dbReference>
<dbReference type="PANTHER" id="PTHR43333">
    <property type="entry name" value="2-HACID_DH_C DOMAIN-CONTAINING PROTEIN"/>
    <property type="match status" value="1"/>
</dbReference>
<dbReference type="GO" id="GO:0051287">
    <property type="term" value="F:NAD binding"/>
    <property type="evidence" value="ECO:0007669"/>
    <property type="project" value="InterPro"/>
</dbReference>
<evidence type="ECO:0000256" key="1">
    <source>
        <dbReference type="ARBA" id="ARBA00023002"/>
    </source>
</evidence>
<evidence type="ECO:0000313" key="4">
    <source>
        <dbReference type="EMBL" id="CAE0578489.1"/>
    </source>
</evidence>